<organism evidence="4 5">
    <name type="scientific">Engystomops pustulosus</name>
    <name type="common">Tungara frog</name>
    <name type="synonym">Physalaemus pustulosus</name>
    <dbReference type="NCBI Taxonomy" id="76066"/>
    <lineage>
        <taxon>Eukaryota</taxon>
        <taxon>Metazoa</taxon>
        <taxon>Chordata</taxon>
        <taxon>Craniata</taxon>
        <taxon>Vertebrata</taxon>
        <taxon>Euteleostomi</taxon>
        <taxon>Amphibia</taxon>
        <taxon>Batrachia</taxon>
        <taxon>Anura</taxon>
        <taxon>Neobatrachia</taxon>
        <taxon>Hyloidea</taxon>
        <taxon>Leptodactylidae</taxon>
        <taxon>Leiuperinae</taxon>
        <taxon>Engystomops</taxon>
    </lineage>
</organism>
<dbReference type="PROSITE" id="PS01203">
    <property type="entry name" value="BTG_2"/>
    <property type="match status" value="1"/>
</dbReference>
<dbReference type="Gene3D" id="3.90.640.90">
    <property type="entry name" value="Anti-proliferative protein, N-terminal domain"/>
    <property type="match status" value="1"/>
</dbReference>
<keyword evidence="5" id="KW-1185">Reference proteome</keyword>
<dbReference type="SUPFAM" id="SSF160696">
    <property type="entry name" value="BTG domain-like"/>
    <property type="match status" value="1"/>
</dbReference>
<feature type="region of interest" description="Disordered" evidence="2">
    <location>
        <begin position="135"/>
        <end position="193"/>
    </location>
</feature>
<comment type="similarity">
    <text evidence="1">Belongs to the BTG family.</text>
</comment>
<dbReference type="GO" id="GO:0005737">
    <property type="term" value="C:cytoplasm"/>
    <property type="evidence" value="ECO:0007669"/>
    <property type="project" value="TreeGrafter"/>
</dbReference>
<dbReference type="SMART" id="SM00099">
    <property type="entry name" value="btg1"/>
    <property type="match status" value="1"/>
</dbReference>
<gene>
    <name evidence="4" type="ORF">GDO81_014689</name>
</gene>
<dbReference type="Pfam" id="PF07742">
    <property type="entry name" value="BTG"/>
    <property type="match status" value="1"/>
</dbReference>
<evidence type="ECO:0000313" key="4">
    <source>
        <dbReference type="EMBL" id="KAG8570083.1"/>
    </source>
</evidence>
<protein>
    <recommendedName>
        <fullName evidence="3">Anti-proliferative protein domain-containing protein</fullName>
    </recommendedName>
</protein>
<dbReference type="InterPro" id="IPR036054">
    <property type="entry name" value="BTG-like_sf"/>
</dbReference>
<dbReference type="FunFam" id="3.90.640.90:FF:000002">
    <property type="entry name" value="BTG anti-proliferation factor 4"/>
    <property type="match status" value="1"/>
</dbReference>
<feature type="compositionally biased region" description="Low complexity" evidence="2">
    <location>
        <begin position="159"/>
        <end position="171"/>
    </location>
</feature>
<dbReference type="PANTHER" id="PTHR22978">
    <property type="entry name" value="B-CELL TRANSLOCATION GENE"/>
    <property type="match status" value="1"/>
</dbReference>
<dbReference type="EMBL" id="WNYA01000006">
    <property type="protein sequence ID" value="KAG8570083.1"/>
    <property type="molecule type" value="Genomic_DNA"/>
</dbReference>
<comment type="caution">
    <text evidence="4">The sequence shown here is derived from an EMBL/GenBank/DDBJ whole genome shotgun (WGS) entry which is preliminary data.</text>
</comment>
<evidence type="ECO:0000313" key="5">
    <source>
        <dbReference type="Proteomes" id="UP000824782"/>
    </source>
</evidence>
<sequence>MAANSFVPVEMREELLAGVGYIRTLANRFNKLDPVKVEIFGDHLLKTLTKKFSGHWYPEKPMKGQAYRCIRINQHDREETILEACAHSGLRYQDLALPKEMTLWIDPYEVSCRLGEDNHPYTVATFDPRKARHPFEEGQVASGSTTVTCSTPPLEDDGSTPSSTVPSSPSGEDTDSGIDDGTSTPTRPWSRNVEEMENPVPLQAPRAVFRTAAPLWIPGWRAPQFYQNPHEDHQQGFWLQEVWGANPHG</sequence>
<proteinExistence type="inferred from homology"/>
<dbReference type="AlphaFoldDB" id="A0AAV7BCI0"/>
<evidence type="ECO:0000256" key="2">
    <source>
        <dbReference type="SAM" id="MobiDB-lite"/>
    </source>
</evidence>
<dbReference type="GO" id="GO:0005634">
    <property type="term" value="C:nucleus"/>
    <property type="evidence" value="ECO:0007669"/>
    <property type="project" value="TreeGrafter"/>
</dbReference>
<feature type="domain" description="Anti-proliferative protein" evidence="3">
    <location>
        <begin position="97"/>
        <end position="116"/>
    </location>
</feature>
<dbReference type="Proteomes" id="UP000824782">
    <property type="component" value="Unassembled WGS sequence"/>
</dbReference>
<accession>A0AAV7BCI0</accession>
<name>A0AAV7BCI0_ENGPU</name>
<evidence type="ECO:0000256" key="1">
    <source>
        <dbReference type="ARBA" id="ARBA00007989"/>
    </source>
</evidence>
<dbReference type="InterPro" id="IPR002087">
    <property type="entry name" value="Anti_prolifrtn"/>
</dbReference>
<evidence type="ECO:0000259" key="3">
    <source>
        <dbReference type="PROSITE" id="PS01203"/>
    </source>
</evidence>
<dbReference type="PRINTS" id="PR00310">
    <property type="entry name" value="ANTIPRLFBTG1"/>
</dbReference>
<dbReference type="PANTHER" id="PTHR22978:SF46">
    <property type="entry name" value="LOW QUALITY PROTEIN: MATERNAL B9.10 PROTEIN-LIKE"/>
    <property type="match status" value="1"/>
</dbReference>
<reference evidence="4" key="1">
    <citation type="thesis" date="2020" institute="ProQuest LLC" country="789 East Eisenhower Parkway, Ann Arbor, MI, USA">
        <title>Comparative Genomics and Chromosome Evolution.</title>
        <authorList>
            <person name="Mudd A.B."/>
        </authorList>
    </citation>
    <scope>NUCLEOTIDE SEQUENCE</scope>
    <source>
        <strain evidence="4">237g6f4</strain>
        <tissue evidence="4">Blood</tissue>
    </source>
</reference>
<dbReference type="InterPro" id="IPR033332">
    <property type="entry name" value="BTG"/>
</dbReference>
<feature type="compositionally biased region" description="Polar residues" evidence="2">
    <location>
        <begin position="141"/>
        <end position="151"/>
    </location>
</feature>